<gene>
    <name evidence="1" type="ORF">VHEMI10721</name>
</gene>
<sequence length="366" mass="41427">MQVILIGIMASENELPNSLYSFSTLEMISTRDYILYIFMCCNRRFFINASVEKLEGEGNLADTLRRFCETIDDEDAMIEFEDWIYDALLEHLKVLIPPASVSFKPAHLLEYFKPATFFFELTNNRGTVQPVQLAFNPTIHKDPSPRIAIVDVKIEPNFVDIWPEDVNTNSILRSTLPKLPVFLASQLTRADKPGSIEDEMSLQPKLVRCINTNEVFFFKADSDGPSVSRELDCLTKLQSISDDQLRSRTSKLVGLVKWDDEDSLLGFLIDPIEGCMLYEAAFEASKIDRLRWISQVEETVHRLHAYGIVWGDAQLKNVMVNLAGDAIVVDYGGGFAPEYLNPDLQNTKEGDLIALGKMKAELLEDL</sequence>
<dbReference type="AlphaFoldDB" id="A0A0A1TTN6"/>
<evidence type="ECO:0000313" key="1">
    <source>
        <dbReference type="EMBL" id="CEJ95227.1"/>
    </source>
</evidence>
<proteinExistence type="predicted"/>
<dbReference type="InterPro" id="IPR011009">
    <property type="entry name" value="Kinase-like_dom_sf"/>
</dbReference>
<protein>
    <recommendedName>
        <fullName evidence="3">Protein kinase domain-containing protein</fullName>
    </recommendedName>
</protein>
<keyword evidence="2" id="KW-1185">Reference proteome</keyword>
<name>A0A0A1TTN6_9HYPO</name>
<accession>A0A0A1TTN6</accession>
<dbReference type="Gene3D" id="1.10.510.10">
    <property type="entry name" value="Transferase(Phosphotransferase) domain 1"/>
    <property type="match status" value="1"/>
</dbReference>
<dbReference type="STRING" id="1531966.A0A0A1TTN6"/>
<dbReference type="EMBL" id="CDHN01000010">
    <property type="protein sequence ID" value="CEJ95227.1"/>
    <property type="molecule type" value="Genomic_DNA"/>
</dbReference>
<dbReference type="Proteomes" id="UP000039046">
    <property type="component" value="Unassembled WGS sequence"/>
</dbReference>
<evidence type="ECO:0008006" key="3">
    <source>
        <dbReference type="Google" id="ProtNLM"/>
    </source>
</evidence>
<dbReference type="HOGENOM" id="CLU_035264_1_1_1"/>
<dbReference type="OrthoDB" id="4062651at2759"/>
<organism evidence="1 2">
    <name type="scientific">[Torrubiella] hemipterigena</name>
    <dbReference type="NCBI Taxonomy" id="1531966"/>
    <lineage>
        <taxon>Eukaryota</taxon>
        <taxon>Fungi</taxon>
        <taxon>Dikarya</taxon>
        <taxon>Ascomycota</taxon>
        <taxon>Pezizomycotina</taxon>
        <taxon>Sordariomycetes</taxon>
        <taxon>Hypocreomycetidae</taxon>
        <taxon>Hypocreales</taxon>
        <taxon>Clavicipitaceae</taxon>
        <taxon>Clavicipitaceae incertae sedis</taxon>
        <taxon>'Torrubiella' clade</taxon>
    </lineage>
</organism>
<evidence type="ECO:0000313" key="2">
    <source>
        <dbReference type="Proteomes" id="UP000039046"/>
    </source>
</evidence>
<reference evidence="1 2" key="1">
    <citation type="journal article" date="2015" name="Genome Announc.">
        <title>Draft Genome Sequence and Gene Annotation of the Entomopathogenic Fungus Verticillium hemipterigenum.</title>
        <authorList>
            <person name="Horn F."/>
            <person name="Habel A."/>
            <person name="Scharf D.H."/>
            <person name="Dworschak J."/>
            <person name="Brakhage A.A."/>
            <person name="Guthke R."/>
            <person name="Hertweck C."/>
            <person name="Linde J."/>
        </authorList>
    </citation>
    <scope>NUCLEOTIDE SEQUENCE [LARGE SCALE GENOMIC DNA]</scope>
</reference>
<dbReference type="SUPFAM" id="SSF56112">
    <property type="entry name" value="Protein kinase-like (PK-like)"/>
    <property type="match status" value="1"/>
</dbReference>